<evidence type="ECO:0000256" key="5">
    <source>
        <dbReference type="ARBA" id="ARBA00023002"/>
    </source>
</evidence>
<dbReference type="STRING" id="1834516.BL253_09620"/>
<reference evidence="9" key="1">
    <citation type="submission" date="2016-10" db="EMBL/GenBank/DDBJ databases">
        <title>Frankia sp. NRRL B-16386 Genome sequencing.</title>
        <authorList>
            <person name="Ghodhbane-Gtari F."/>
            <person name="Swanson E."/>
            <person name="Gueddou A."/>
            <person name="Hezbri K."/>
            <person name="Ktari K."/>
            <person name="Nouioui I."/>
            <person name="Morris K."/>
            <person name="Simpson S."/>
            <person name="Abebe-Akele F."/>
            <person name="Thomas K."/>
            <person name="Gtari M."/>
            <person name="Tisa L.S."/>
        </authorList>
    </citation>
    <scope>NUCLEOTIDE SEQUENCE [LARGE SCALE GENOMIC DNA]</scope>
    <source>
        <strain evidence="9">NRRL B-16386</strain>
    </source>
</reference>
<dbReference type="Proteomes" id="UP000188929">
    <property type="component" value="Unassembled WGS sequence"/>
</dbReference>
<dbReference type="Pfam" id="PF02668">
    <property type="entry name" value="TauD"/>
    <property type="match status" value="1"/>
</dbReference>
<evidence type="ECO:0000256" key="3">
    <source>
        <dbReference type="ARBA" id="ARBA00022723"/>
    </source>
</evidence>
<evidence type="ECO:0000313" key="9">
    <source>
        <dbReference type="Proteomes" id="UP000188929"/>
    </source>
</evidence>
<dbReference type="Gene3D" id="3.60.130.10">
    <property type="entry name" value="Clavaminate synthase-like"/>
    <property type="match status" value="1"/>
</dbReference>
<dbReference type="InterPro" id="IPR042098">
    <property type="entry name" value="TauD-like_sf"/>
</dbReference>
<accession>A0A1V2IE44</accession>
<comment type="cofactor">
    <cofactor evidence="1">
        <name>Fe(2+)</name>
        <dbReference type="ChEBI" id="CHEBI:29033"/>
    </cofactor>
</comment>
<evidence type="ECO:0000259" key="7">
    <source>
        <dbReference type="Pfam" id="PF02668"/>
    </source>
</evidence>
<dbReference type="SUPFAM" id="SSF51197">
    <property type="entry name" value="Clavaminate synthase-like"/>
    <property type="match status" value="1"/>
</dbReference>
<sequence length="306" mass="34349">MKLGVEVHGFDPQSISDGALRALRESIYVDKLVILKGQRLSPRDFVALGRRLGTPEAYYEPMYRHPEENEIFVSGNVAASSGPVGVPKTGQFWHADYQFMPRPFGITLIHPRILPRHNRGTYFIDMGQAHGRLPAELRRAVVGTRCLHTVRNYFKIRPSDVYRPVIEVLREIDERTPVVRHPTTFIHPVTGETVLYLSEGFTIGIEDGSGAALDEDLLRALLAESGQLDHTFEHEGIHWQTYDDDDLIMWDNRSLVHRAVHTSTPEPAVSHRVTVHDDHPFYAADTLAPATDRAPVAAARVAAGRD</sequence>
<keyword evidence="4 8" id="KW-0223">Dioxygenase</keyword>
<keyword evidence="6" id="KW-0408">Iron</keyword>
<keyword evidence="9" id="KW-1185">Reference proteome</keyword>
<comment type="similarity">
    <text evidence="2">Belongs to the TfdA dioxygenase family.</text>
</comment>
<proteinExistence type="inferred from homology"/>
<evidence type="ECO:0000256" key="1">
    <source>
        <dbReference type="ARBA" id="ARBA00001954"/>
    </source>
</evidence>
<dbReference type="InterPro" id="IPR003819">
    <property type="entry name" value="TauD/TfdA-like"/>
</dbReference>
<dbReference type="AlphaFoldDB" id="A0A1V2IE44"/>
<dbReference type="PANTHER" id="PTHR43779:SF3">
    <property type="entry name" value="(3R)-3-[(CARBOXYMETHYL)AMINO]FATTY ACID OXYGENASE_DECARBOXYLASE"/>
    <property type="match status" value="1"/>
</dbReference>
<dbReference type="GO" id="GO:0051213">
    <property type="term" value="F:dioxygenase activity"/>
    <property type="evidence" value="ECO:0007669"/>
    <property type="project" value="UniProtKB-KW"/>
</dbReference>
<dbReference type="EMBL" id="MOMC01000016">
    <property type="protein sequence ID" value="ONH31468.1"/>
    <property type="molecule type" value="Genomic_DNA"/>
</dbReference>
<feature type="domain" description="TauD/TfdA-like" evidence="7">
    <location>
        <begin position="7"/>
        <end position="270"/>
    </location>
</feature>
<name>A0A1V2IE44_9ACTN</name>
<protein>
    <submittedName>
        <fullName evidence="8">Taurine catabolism dioxygenase</fullName>
    </submittedName>
</protein>
<keyword evidence="5" id="KW-0560">Oxidoreductase</keyword>
<gene>
    <name evidence="8" type="ORF">BL253_09620</name>
</gene>
<dbReference type="InterPro" id="IPR051178">
    <property type="entry name" value="TfdA_dioxygenase"/>
</dbReference>
<organism evidence="8 9">
    <name type="scientific">Pseudofrankia asymbiotica</name>
    <dbReference type="NCBI Taxonomy" id="1834516"/>
    <lineage>
        <taxon>Bacteria</taxon>
        <taxon>Bacillati</taxon>
        <taxon>Actinomycetota</taxon>
        <taxon>Actinomycetes</taxon>
        <taxon>Frankiales</taxon>
        <taxon>Frankiaceae</taxon>
        <taxon>Pseudofrankia</taxon>
    </lineage>
</organism>
<comment type="caution">
    <text evidence="8">The sequence shown here is derived from an EMBL/GenBank/DDBJ whole genome shotgun (WGS) entry which is preliminary data.</text>
</comment>
<dbReference type="GO" id="GO:0046872">
    <property type="term" value="F:metal ion binding"/>
    <property type="evidence" value="ECO:0007669"/>
    <property type="project" value="UniProtKB-KW"/>
</dbReference>
<evidence type="ECO:0000256" key="6">
    <source>
        <dbReference type="ARBA" id="ARBA00023004"/>
    </source>
</evidence>
<dbReference type="PANTHER" id="PTHR43779">
    <property type="entry name" value="DIOXYGENASE RV0097-RELATED"/>
    <property type="match status" value="1"/>
</dbReference>
<evidence type="ECO:0000313" key="8">
    <source>
        <dbReference type="EMBL" id="ONH31468.1"/>
    </source>
</evidence>
<evidence type="ECO:0000256" key="2">
    <source>
        <dbReference type="ARBA" id="ARBA00005896"/>
    </source>
</evidence>
<evidence type="ECO:0000256" key="4">
    <source>
        <dbReference type="ARBA" id="ARBA00022964"/>
    </source>
</evidence>
<keyword evidence="3" id="KW-0479">Metal-binding</keyword>